<accession>A0A139H3N2</accession>
<evidence type="ECO:0000313" key="13">
    <source>
        <dbReference type="EMBL" id="KXS97067.1"/>
    </source>
</evidence>
<dbReference type="OrthoDB" id="190375at2759"/>
<name>A0A139H3N2_9PEZI</name>
<keyword evidence="3 10" id="KW-0812">Transmembrane</keyword>
<feature type="domain" description="V-SNARE coiled-coil homology" evidence="12">
    <location>
        <begin position="154"/>
        <end position="214"/>
    </location>
</feature>
<evidence type="ECO:0000259" key="12">
    <source>
        <dbReference type="PROSITE" id="PS50892"/>
    </source>
</evidence>
<keyword evidence="6 10" id="KW-0472">Membrane</keyword>
<dbReference type="GO" id="GO:0015031">
    <property type="term" value="P:protein transport"/>
    <property type="evidence" value="ECO:0007669"/>
    <property type="project" value="UniProtKB-KW"/>
</dbReference>
<comment type="caution">
    <text evidence="13">The sequence shown here is derived from an EMBL/GenBank/DDBJ whole genome shotgun (WGS) entry which is preliminary data.</text>
</comment>
<dbReference type="PROSITE" id="PS50859">
    <property type="entry name" value="LONGIN"/>
    <property type="match status" value="1"/>
</dbReference>
<dbReference type="InterPro" id="IPR011012">
    <property type="entry name" value="Longin-like_dom_sf"/>
</dbReference>
<dbReference type="FunFam" id="3.30.450.50:FF:000017">
    <property type="entry name" value="Synaptobrevin-like protein Sybl1"/>
    <property type="match status" value="1"/>
</dbReference>
<evidence type="ECO:0000256" key="5">
    <source>
        <dbReference type="ARBA" id="ARBA00022989"/>
    </source>
</evidence>
<evidence type="ECO:0000256" key="6">
    <source>
        <dbReference type="ARBA" id="ARBA00023136"/>
    </source>
</evidence>
<comment type="subcellular location">
    <subcellularLocation>
        <location evidence="8">Endomembrane system</location>
        <topology evidence="8">Single-pass type IV membrane protein</topology>
    </subcellularLocation>
</comment>
<dbReference type="PANTHER" id="PTHR21136:SF168">
    <property type="entry name" value="VESICLE-ASSOCIATED MEMBRANE PROTEIN 9"/>
    <property type="match status" value="1"/>
</dbReference>
<dbReference type="PANTHER" id="PTHR21136">
    <property type="entry name" value="SNARE PROTEINS"/>
    <property type="match status" value="1"/>
</dbReference>
<evidence type="ECO:0000256" key="9">
    <source>
        <dbReference type="PROSITE-ProRule" id="PRU00290"/>
    </source>
</evidence>
<dbReference type="AlphaFoldDB" id="A0A139H3N2"/>
<evidence type="ECO:0000256" key="3">
    <source>
        <dbReference type="ARBA" id="ARBA00022692"/>
    </source>
</evidence>
<keyword evidence="5 10" id="KW-1133">Transmembrane helix</keyword>
<feature type="domain" description="Longin" evidence="11">
    <location>
        <begin position="13"/>
        <end position="141"/>
    </location>
</feature>
<dbReference type="PRINTS" id="PR00219">
    <property type="entry name" value="SYNAPTOBREVN"/>
</dbReference>
<keyword evidence="4" id="KW-0653">Protein transport</keyword>
<dbReference type="InterPro" id="IPR010908">
    <property type="entry name" value="Longin_dom"/>
</dbReference>
<dbReference type="SUPFAM" id="SSF64356">
    <property type="entry name" value="SNARE-like"/>
    <property type="match status" value="1"/>
</dbReference>
<dbReference type="GO" id="GO:0012505">
    <property type="term" value="C:endomembrane system"/>
    <property type="evidence" value="ECO:0007669"/>
    <property type="project" value="UniProtKB-SubCell"/>
</dbReference>
<dbReference type="InterPro" id="IPR001388">
    <property type="entry name" value="Synaptobrevin-like"/>
</dbReference>
<dbReference type="InterPro" id="IPR042855">
    <property type="entry name" value="V_SNARE_CC"/>
</dbReference>
<dbReference type="Proteomes" id="UP000070133">
    <property type="component" value="Unassembled WGS sequence"/>
</dbReference>
<dbReference type="CDD" id="cd14824">
    <property type="entry name" value="Longin"/>
    <property type="match status" value="1"/>
</dbReference>
<dbReference type="Pfam" id="PF13774">
    <property type="entry name" value="Longin"/>
    <property type="match status" value="1"/>
</dbReference>
<dbReference type="InterPro" id="IPR051097">
    <property type="entry name" value="Synaptobrevin-like_transport"/>
</dbReference>
<reference evidence="13 14" key="1">
    <citation type="submission" date="2015-07" db="EMBL/GenBank/DDBJ databases">
        <title>Comparative genomics of the Sigatoka disease complex on banana suggests a link between parallel evolutionary changes in Pseudocercospora fijiensis and Pseudocercospora eumusae and increased virulence on the banana host.</title>
        <authorList>
            <person name="Chang T.-C."/>
            <person name="Salvucci A."/>
            <person name="Crous P.W."/>
            <person name="Stergiopoulos I."/>
        </authorList>
    </citation>
    <scope>NUCLEOTIDE SEQUENCE [LARGE SCALE GENOMIC DNA]</scope>
    <source>
        <strain evidence="13 14">CBS 114824</strain>
    </source>
</reference>
<evidence type="ECO:0000256" key="1">
    <source>
        <dbReference type="ARBA" id="ARBA00008025"/>
    </source>
</evidence>
<dbReference type="FunFam" id="1.20.5.110:FF:000004">
    <property type="entry name" value="Vesicle-associated membrane protein 7"/>
    <property type="match status" value="1"/>
</dbReference>
<dbReference type="GO" id="GO:0016192">
    <property type="term" value="P:vesicle-mediated transport"/>
    <property type="evidence" value="ECO:0007669"/>
    <property type="project" value="InterPro"/>
</dbReference>
<dbReference type="STRING" id="321146.A0A139H3N2"/>
<gene>
    <name evidence="13" type="ORF">AC578_10781</name>
</gene>
<keyword evidence="9" id="KW-0175">Coiled coil</keyword>
<evidence type="ECO:0000259" key="11">
    <source>
        <dbReference type="PROSITE" id="PS50859"/>
    </source>
</evidence>
<keyword evidence="2" id="KW-0813">Transport</keyword>
<dbReference type="Gene3D" id="3.30.450.50">
    <property type="entry name" value="Longin domain"/>
    <property type="match status" value="1"/>
</dbReference>
<dbReference type="SMART" id="SM01270">
    <property type="entry name" value="Longin"/>
    <property type="match status" value="1"/>
</dbReference>
<protein>
    <recommendedName>
        <fullName evidence="7">Synaptobrevin homolog YKT6</fullName>
    </recommendedName>
</protein>
<evidence type="ECO:0000256" key="7">
    <source>
        <dbReference type="ARBA" id="ARBA00026133"/>
    </source>
</evidence>
<evidence type="ECO:0000256" key="10">
    <source>
        <dbReference type="SAM" id="Phobius"/>
    </source>
</evidence>
<evidence type="ECO:0000256" key="4">
    <source>
        <dbReference type="ARBA" id="ARBA00022927"/>
    </source>
</evidence>
<dbReference type="EMBL" id="LFZN01000154">
    <property type="protein sequence ID" value="KXS97067.1"/>
    <property type="molecule type" value="Genomic_DNA"/>
</dbReference>
<evidence type="ECO:0000256" key="8">
    <source>
        <dbReference type="ARBA" id="ARBA00046280"/>
    </source>
</evidence>
<sequence>MASSAGSSSATPLLYACIAYNTTILTEHTTSSAAQTSNLASIILPKISHSEPQKLTYTHQENFIHYIADASPSSSKSDSLSAAGLTYLVVAKADLGKRVPFGFLVEIKKRFLREYDAERTKWSSLPAYGAAAFNSELKKLMVEYGTTKSGQDDAFRNVQSEIDNVRGIMTESIERVLERGERIDLLVDKTDRLGGSARDFRVRSRGLRRKMWWKNVRLMVLLVVVVVFLIYLFVGFGCGLPAWGRCVG</sequence>
<proteinExistence type="inferred from homology"/>
<dbReference type="PROSITE" id="PS50892">
    <property type="entry name" value="V_SNARE"/>
    <property type="match status" value="1"/>
</dbReference>
<dbReference type="Gene3D" id="1.20.5.110">
    <property type="match status" value="1"/>
</dbReference>
<dbReference type="SUPFAM" id="SSF58038">
    <property type="entry name" value="SNARE fusion complex"/>
    <property type="match status" value="1"/>
</dbReference>
<comment type="similarity">
    <text evidence="1">Belongs to the synaptobrevin family.</text>
</comment>
<dbReference type="GO" id="GO:0005737">
    <property type="term" value="C:cytoplasm"/>
    <property type="evidence" value="ECO:0007669"/>
    <property type="project" value="UniProtKB-ARBA"/>
</dbReference>
<keyword evidence="14" id="KW-1185">Reference proteome</keyword>
<dbReference type="Pfam" id="PF00957">
    <property type="entry name" value="Synaptobrevin"/>
    <property type="match status" value="1"/>
</dbReference>
<evidence type="ECO:0000256" key="2">
    <source>
        <dbReference type="ARBA" id="ARBA00022448"/>
    </source>
</evidence>
<evidence type="ECO:0000313" key="14">
    <source>
        <dbReference type="Proteomes" id="UP000070133"/>
    </source>
</evidence>
<dbReference type="GO" id="GO:0016020">
    <property type="term" value="C:membrane"/>
    <property type="evidence" value="ECO:0007669"/>
    <property type="project" value="InterPro"/>
</dbReference>
<feature type="transmembrane region" description="Helical" evidence="10">
    <location>
        <begin position="218"/>
        <end position="243"/>
    </location>
</feature>
<organism evidence="13 14">
    <name type="scientific">Pseudocercospora eumusae</name>
    <dbReference type="NCBI Taxonomy" id="321146"/>
    <lineage>
        <taxon>Eukaryota</taxon>
        <taxon>Fungi</taxon>
        <taxon>Dikarya</taxon>
        <taxon>Ascomycota</taxon>
        <taxon>Pezizomycotina</taxon>
        <taxon>Dothideomycetes</taxon>
        <taxon>Dothideomycetidae</taxon>
        <taxon>Mycosphaerellales</taxon>
        <taxon>Mycosphaerellaceae</taxon>
        <taxon>Pseudocercospora</taxon>
    </lineage>
</organism>